<evidence type="ECO:0000256" key="1">
    <source>
        <dbReference type="ARBA" id="ARBA00004926"/>
    </source>
</evidence>
<proteinExistence type="inferred from homology"/>
<sequence>MALTNDPNYQRLEQWYKAKAGSLNMREMFDGDTDRFSKFSTTLETDDGEILLDYSKNLINQDVMAMLLALAKSRGVEEAREKMFSGHKINFTEGRAVLHTALRNRSNTPIYVDGKDVMPEVNRVLDKMKAFCQKVRSGEWKGFSGKSITDVVNIGIGGSDLGPLMVTEALKPYSAGGPNVWFVSNIDGTHLAKTLAQLNAETTLFIIASKTFTTQETITNAESARDWFLQTANDYSFSSLQAKVKDFGIDTANMFEFWDWVGGRYSLWSAIGLSIALHIGFENFEQLLAGAHWMDQHFCSAPLEHNAPILLAVLGIWYVNFFQAETHALLPYDQYMHRFAAYFQQGDMESNGKYITKDGSRVNYHTGPIVWGEPGTNGQHAFYQLIHQGTRMIPADFLIPAQSQHPIRDNLHHKILVANFLAQTEALMKGKTSDEARKELEASGMKGDALEKLLPHKVKYSSVVTTMIPLYLTRTRRVSGSLYSMYEHKIFVQGVMWDINSYDQWGVELGKQLAKKIEPELQDDSEVTSHDSSTNGLINFLKKNFA</sequence>
<reference evidence="11" key="2">
    <citation type="submission" date="2025-09" db="UniProtKB">
        <authorList>
            <consortium name="Ensembl"/>
        </authorList>
    </citation>
    <scope>IDENTIFICATION</scope>
</reference>
<dbReference type="PANTHER" id="PTHR11469:SF5">
    <property type="entry name" value="GLUCOSE-6-PHOSPHATE ISOMERASE"/>
    <property type="match status" value="1"/>
</dbReference>
<evidence type="ECO:0000256" key="8">
    <source>
        <dbReference type="ARBA" id="ARBA00029321"/>
    </source>
</evidence>
<dbReference type="EC" id="5.3.1.9" evidence="3 10"/>
<dbReference type="NCBIfam" id="NF001211">
    <property type="entry name" value="PRK00179.1"/>
    <property type="match status" value="1"/>
</dbReference>
<dbReference type="InterPro" id="IPR035476">
    <property type="entry name" value="SIS_PGI_1"/>
</dbReference>
<dbReference type="GO" id="GO:0048029">
    <property type="term" value="F:monosaccharide binding"/>
    <property type="evidence" value="ECO:0007669"/>
    <property type="project" value="TreeGrafter"/>
</dbReference>
<name>A0A3Q3JLJ9_MONAL</name>
<dbReference type="GO" id="GO:0004347">
    <property type="term" value="F:glucose-6-phosphate isomerase activity"/>
    <property type="evidence" value="ECO:0007669"/>
    <property type="project" value="UniProtKB-EC"/>
</dbReference>
<comment type="similarity">
    <text evidence="2 10">Belongs to the GPI family.</text>
</comment>
<evidence type="ECO:0000256" key="2">
    <source>
        <dbReference type="ARBA" id="ARBA00006604"/>
    </source>
</evidence>
<keyword evidence="5 10" id="KW-0312">Gluconeogenesis</keyword>
<dbReference type="CDD" id="cd05016">
    <property type="entry name" value="SIS_PGI_2"/>
    <property type="match status" value="1"/>
</dbReference>
<dbReference type="SUPFAM" id="SSF53697">
    <property type="entry name" value="SIS domain"/>
    <property type="match status" value="1"/>
</dbReference>
<dbReference type="UniPathway" id="UPA00109">
    <property type="reaction ID" value="UER00181"/>
</dbReference>
<dbReference type="Ensembl" id="ENSMALT00000020945.1">
    <property type="protein sequence ID" value="ENSMALP00000020544.1"/>
    <property type="gene ID" value="ENSMALG00000014311.1"/>
</dbReference>
<dbReference type="InterPro" id="IPR035482">
    <property type="entry name" value="SIS_PGI_2"/>
</dbReference>
<dbReference type="GO" id="GO:0051156">
    <property type="term" value="P:glucose 6-phosphate metabolic process"/>
    <property type="evidence" value="ECO:0007669"/>
    <property type="project" value="TreeGrafter"/>
</dbReference>
<dbReference type="Proteomes" id="UP000261600">
    <property type="component" value="Unplaced"/>
</dbReference>
<dbReference type="FunFam" id="1.10.1390.10:FF:000001">
    <property type="entry name" value="Glucose-6-phosphate isomerase"/>
    <property type="match status" value="1"/>
</dbReference>
<keyword evidence="7 10" id="KW-0413">Isomerase</keyword>
<dbReference type="Gene3D" id="1.10.1390.10">
    <property type="match status" value="1"/>
</dbReference>
<dbReference type="InterPro" id="IPR023096">
    <property type="entry name" value="G6P_Isomerase_C"/>
</dbReference>
<dbReference type="PROSITE" id="PS00765">
    <property type="entry name" value="P_GLUCOSE_ISOMERASE_1"/>
    <property type="match status" value="1"/>
</dbReference>
<dbReference type="HAMAP" id="MF_00473">
    <property type="entry name" value="G6P_isomerase"/>
    <property type="match status" value="1"/>
</dbReference>
<dbReference type="PROSITE" id="PS51463">
    <property type="entry name" value="P_GLUCOSE_ISOMERASE_3"/>
    <property type="match status" value="1"/>
</dbReference>
<comment type="catalytic activity">
    <reaction evidence="8 10">
        <text>alpha-D-glucose 6-phosphate = beta-D-fructose 6-phosphate</text>
        <dbReference type="Rhea" id="RHEA:11816"/>
        <dbReference type="ChEBI" id="CHEBI:57634"/>
        <dbReference type="ChEBI" id="CHEBI:58225"/>
        <dbReference type="EC" id="5.3.1.9"/>
    </reaction>
</comment>
<organism evidence="11 12">
    <name type="scientific">Monopterus albus</name>
    <name type="common">Swamp eel</name>
    <dbReference type="NCBI Taxonomy" id="43700"/>
    <lineage>
        <taxon>Eukaryota</taxon>
        <taxon>Metazoa</taxon>
        <taxon>Chordata</taxon>
        <taxon>Craniata</taxon>
        <taxon>Vertebrata</taxon>
        <taxon>Euteleostomi</taxon>
        <taxon>Actinopterygii</taxon>
        <taxon>Neopterygii</taxon>
        <taxon>Teleostei</taxon>
        <taxon>Neoteleostei</taxon>
        <taxon>Acanthomorphata</taxon>
        <taxon>Anabantaria</taxon>
        <taxon>Synbranchiformes</taxon>
        <taxon>Synbranchidae</taxon>
        <taxon>Monopterus</taxon>
    </lineage>
</organism>
<evidence type="ECO:0000256" key="9">
    <source>
        <dbReference type="ARBA" id="ARBA00046209"/>
    </source>
</evidence>
<protein>
    <recommendedName>
        <fullName evidence="4 10">Glucose-6-phosphate isomerase</fullName>
        <ecNumber evidence="3 10">5.3.1.9</ecNumber>
    </recommendedName>
</protein>
<reference evidence="11" key="1">
    <citation type="submission" date="2025-08" db="UniProtKB">
        <authorList>
            <consortium name="Ensembl"/>
        </authorList>
    </citation>
    <scope>IDENTIFICATION</scope>
</reference>
<evidence type="ECO:0000256" key="3">
    <source>
        <dbReference type="ARBA" id="ARBA00011952"/>
    </source>
</evidence>
<dbReference type="CDD" id="cd05015">
    <property type="entry name" value="SIS_PGI_1"/>
    <property type="match status" value="1"/>
</dbReference>
<comment type="function">
    <text evidence="9">In the cytoplasm, catalyzes the conversion of glucose-6-phosphate to fructose-6-phosphate, the second step in glycolysis, and the reverse reaction during gluconeogenesis. Besides it's role as a glycolytic enzyme, also acts as a secreted cytokine: acts as an angiogenic factor (AMF) that stimulates endothelial cell motility. Acts as a neurotrophic factor, neuroleukin, for spinal and sensory neurons. It is secreted by lectin-stimulated T-cells and induces immunoglobulin secretion.</text>
</comment>
<comment type="pathway">
    <text evidence="1 10">Carbohydrate degradation; glycolysis; D-glyceraldehyde 3-phosphate and glycerone phosphate from D-glucose: step 2/4.</text>
</comment>
<evidence type="ECO:0000256" key="6">
    <source>
        <dbReference type="ARBA" id="ARBA00023152"/>
    </source>
</evidence>
<dbReference type="GO" id="GO:0006094">
    <property type="term" value="P:gluconeogenesis"/>
    <property type="evidence" value="ECO:0007669"/>
    <property type="project" value="UniProtKB-KW"/>
</dbReference>
<dbReference type="FunFam" id="3.40.50.10490:FF:000004">
    <property type="entry name" value="Glucose-6-phosphate isomerase"/>
    <property type="match status" value="1"/>
</dbReference>
<evidence type="ECO:0000313" key="12">
    <source>
        <dbReference type="Proteomes" id="UP000261600"/>
    </source>
</evidence>
<dbReference type="PROSITE" id="PS00174">
    <property type="entry name" value="P_GLUCOSE_ISOMERASE_2"/>
    <property type="match status" value="1"/>
</dbReference>
<dbReference type="InterPro" id="IPR046348">
    <property type="entry name" value="SIS_dom_sf"/>
</dbReference>
<dbReference type="InterPro" id="IPR001672">
    <property type="entry name" value="G6P_Isomerase"/>
</dbReference>
<accession>A0A3Q3JLJ9</accession>
<evidence type="ECO:0000256" key="4">
    <source>
        <dbReference type="ARBA" id="ARBA00018388"/>
    </source>
</evidence>
<dbReference type="GO" id="GO:0097367">
    <property type="term" value="F:carbohydrate derivative binding"/>
    <property type="evidence" value="ECO:0007669"/>
    <property type="project" value="InterPro"/>
</dbReference>
<dbReference type="PANTHER" id="PTHR11469">
    <property type="entry name" value="GLUCOSE-6-PHOSPHATE ISOMERASE"/>
    <property type="match status" value="1"/>
</dbReference>
<keyword evidence="12" id="KW-1185">Reference proteome</keyword>
<evidence type="ECO:0000313" key="11">
    <source>
        <dbReference type="Ensembl" id="ENSMALP00000020544.1"/>
    </source>
</evidence>
<dbReference type="PRINTS" id="PR00662">
    <property type="entry name" value="G6PISOMERASE"/>
</dbReference>
<dbReference type="GO" id="GO:0005829">
    <property type="term" value="C:cytosol"/>
    <property type="evidence" value="ECO:0007669"/>
    <property type="project" value="TreeGrafter"/>
</dbReference>
<dbReference type="InterPro" id="IPR018189">
    <property type="entry name" value="Phosphoglucose_isomerase_CS"/>
</dbReference>
<dbReference type="GO" id="GO:0006096">
    <property type="term" value="P:glycolytic process"/>
    <property type="evidence" value="ECO:0007669"/>
    <property type="project" value="UniProtKB-UniPathway"/>
</dbReference>
<evidence type="ECO:0000256" key="7">
    <source>
        <dbReference type="ARBA" id="ARBA00023235"/>
    </source>
</evidence>
<evidence type="ECO:0000256" key="10">
    <source>
        <dbReference type="RuleBase" id="RU000612"/>
    </source>
</evidence>
<evidence type="ECO:0000256" key="5">
    <source>
        <dbReference type="ARBA" id="ARBA00022432"/>
    </source>
</evidence>
<dbReference type="AlphaFoldDB" id="A0A3Q3JLJ9"/>
<dbReference type="Pfam" id="PF00342">
    <property type="entry name" value="PGI"/>
    <property type="match status" value="1"/>
</dbReference>
<dbReference type="Gene3D" id="3.40.50.10490">
    <property type="entry name" value="Glucose-6-phosphate isomerase like protein, domain 1"/>
    <property type="match status" value="2"/>
</dbReference>
<keyword evidence="6 10" id="KW-0324">Glycolysis</keyword>